<evidence type="ECO:0000313" key="2">
    <source>
        <dbReference type="EMBL" id="MBE9462354.1"/>
    </source>
</evidence>
<keyword evidence="3" id="KW-1185">Reference proteome</keyword>
<dbReference type="RefSeq" id="WP_194120567.1">
    <property type="nucleotide sequence ID" value="NZ_JACYGY010000001.1"/>
</dbReference>
<dbReference type="InterPro" id="IPR037523">
    <property type="entry name" value="VOC_core"/>
</dbReference>
<feature type="domain" description="VOC" evidence="1">
    <location>
        <begin position="12"/>
        <end position="122"/>
    </location>
</feature>
<sequence length="124" mass="13986">MEDKHPTYANGKVCYIEIPSDDVNVSAAFYETVFGWNIRRRDDGSISFDDGAGEVSGTWITDRKAVSEIGMITHIMVDDINITMKIIKDNGGKITEEIGRHLPEITARFADPYGNIWGLYQERN</sequence>
<dbReference type="InterPro" id="IPR004360">
    <property type="entry name" value="Glyas_Fos-R_dOase_dom"/>
</dbReference>
<reference evidence="3" key="1">
    <citation type="submission" date="2023-07" db="EMBL/GenBank/DDBJ databases">
        <title>Dyadobacter sp. nov 'subterranea' isolated from contaminted grondwater.</title>
        <authorList>
            <person name="Szabo I."/>
            <person name="Al-Omari J."/>
            <person name="Szerdahelyi S.G."/>
            <person name="Rado J."/>
        </authorList>
    </citation>
    <scope>NUCLEOTIDE SEQUENCE [LARGE SCALE GENOMIC DNA]</scope>
    <source>
        <strain evidence="3">UP-52</strain>
    </source>
</reference>
<accession>A0ABR9WB32</accession>
<organism evidence="2 3">
    <name type="scientific">Dyadobacter subterraneus</name>
    <dbReference type="NCBI Taxonomy" id="2773304"/>
    <lineage>
        <taxon>Bacteria</taxon>
        <taxon>Pseudomonadati</taxon>
        <taxon>Bacteroidota</taxon>
        <taxon>Cytophagia</taxon>
        <taxon>Cytophagales</taxon>
        <taxon>Spirosomataceae</taxon>
        <taxon>Dyadobacter</taxon>
    </lineage>
</organism>
<dbReference type="PANTHER" id="PTHR33993">
    <property type="entry name" value="GLYOXALASE-RELATED"/>
    <property type="match status" value="1"/>
</dbReference>
<dbReference type="InterPro" id="IPR029068">
    <property type="entry name" value="Glyas_Bleomycin-R_OHBP_Dase"/>
</dbReference>
<evidence type="ECO:0000259" key="1">
    <source>
        <dbReference type="PROSITE" id="PS51819"/>
    </source>
</evidence>
<dbReference type="Pfam" id="PF00903">
    <property type="entry name" value="Glyoxalase"/>
    <property type="match status" value="1"/>
</dbReference>
<protein>
    <submittedName>
        <fullName evidence="2">VOC family protein</fullName>
    </submittedName>
</protein>
<dbReference type="SUPFAM" id="SSF54593">
    <property type="entry name" value="Glyoxalase/Bleomycin resistance protein/Dihydroxybiphenyl dioxygenase"/>
    <property type="match status" value="1"/>
</dbReference>
<gene>
    <name evidence="2" type="ORF">IEE83_10725</name>
</gene>
<dbReference type="PROSITE" id="PS51819">
    <property type="entry name" value="VOC"/>
    <property type="match status" value="1"/>
</dbReference>
<proteinExistence type="predicted"/>
<dbReference type="InterPro" id="IPR052164">
    <property type="entry name" value="Anthracycline_SecMetBiosynth"/>
</dbReference>
<dbReference type="Proteomes" id="UP000634134">
    <property type="component" value="Unassembled WGS sequence"/>
</dbReference>
<comment type="caution">
    <text evidence="2">The sequence shown here is derived from an EMBL/GenBank/DDBJ whole genome shotgun (WGS) entry which is preliminary data.</text>
</comment>
<evidence type="ECO:0000313" key="3">
    <source>
        <dbReference type="Proteomes" id="UP000634134"/>
    </source>
</evidence>
<name>A0ABR9WB32_9BACT</name>
<dbReference type="EMBL" id="JACYGY010000001">
    <property type="protein sequence ID" value="MBE9462354.1"/>
    <property type="molecule type" value="Genomic_DNA"/>
</dbReference>
<dbReference type="Gene3D" id="3.10.180.10">
    <property type="entry name" value="2,3-Dihydroxybiphenyl 1,2-Dioxygenase, domain 1"/>
    <property type="match status" value="1"/>
</dbReference>